<sequence>MHTASRASQMRQRCAPIAEPTGLELKSTSRTNSKPRRARQGRTEDMHGFDAMTAHRFAELQMMARQI</sequence>
<protein>
    <submittedName>
        <fullName evidence="2">Uncharacterized protein</fullName>
    </submittedName>
</protein>
<comment type="caution">
    <text evidence="2">The sequence shown here is derived from an EMBL/GenBank/DDBJ whole genome shotgun (WGS) entry which is preliminary data.</text>
</comment>
<evidence type="ECO:0000313" key="3">
    <source>
        <dbReference type="Proteomes" id="UP000249453"/>
    </source>
</evidence>
<dbReference type="AlphaFoldDB" id="A0A364JW43"/>
<name>A0A364JW43_9HYPH</name>
<proteinExistence type="predicted"/>
<keyword evidence="3" id="KW-1185">Reference proteome</keyword>
<dbReference type="Proteomes" id="UP000249453">
    <property type="component" value="Unassembled WGS sequence"/>
</dbReference>
<organism evidence="2 3">
    <name type="scientific">Falsochrobactrum ovis</name>
    <dbReference type="NCBI Taxonomy" id="1293442"/>
    <lineage>
        <taxon>Bacteria</taxon>
        <taxon>Pseudomonadati</taxon>
        <taxon>Pseudomonadota</taxon>
        <taxon>Alphaproteobacteria</taxon>
        <taxon>Hyphomicrobiales</taxon>
        <taxon>Brucellaceae</taxon>
        <taxon>Falsochrobactrum</taxon>
    </lineage>
</organism>
<evidence type="ECO:0000313" key="2">
    <source>
        <dbReference type="EMBL" id="RAK30117.1"/>
    </source>
</evidence>
<feature type="region of interest" description="Disordered" evidence="1">
    <location>
        <begin position="1"/>
        <end position="46"/>
    </location>
</feature>
<reference evidence="2 3" key="1">
    <citation type="submission" date="2018-06" db="EMBL/GenBank/DDBJ databases">
        <title>Genomic Encyclopedia of Type Strains, Phase IV (KMG-IV): sequencing the most valuable type-strain genomes for metagenomic binning, comparative biology and taxonomic classification.</title>
        <authorList>
            <person name="Goeker M."/>
        </authorList>
    </citation>
    <scope>NUCLEOTIDE SEQUENCE [LARGE SCALE GENOMIC DNA]</scope>
    <source>
        <strain evidence="2 3">DSM 26720</strain>
    </source>
</reference>
<dbReference type="EMBL" id="QLMK01000004">
    <property type="protein sequence ID" value="RAK30117.1"/>
    <property type="molecule type" value="Genomic_DNA"/>
</dbReference>
<evidence type="ECO:0000256" key="1">
    <source>
        <dbReference type="SAM" id="MobiDB-lite"/>
    </source>
</evidence>
<feature type="compositionally biased region" description="Polar residues" evidence="1">
    <location>
        <begin position="1"/>
        <end position="11"/>
    </location>
</feature>
<accession>A0A364JW43</accession>
<gene>
    <name evidence="2" type="ORF">C7374_104179</name>
</gene>